<name>A0ABX5KVD0_9BURK</name>
<comment type="caution">
    <text evidence="2">The sequence shown here is derived from an EMBL/GenBank/DDBJ whole genome shotgun (WGS) entry which is preliminary data.</text>
</comment>
<gene>
    <name evidence="2" type="ORF">C7402_105192</name>
</gene>
<dbReference type="SUPFAM" id="SSF55729">
    <property type="entry name" value="Acyl-CoA N-acyltransferases (Nat)"/>
    <property type="match status" value="1"/>
</dbReference>
<dbReference type="PROSITE" id="PS51186">
    <property type="entry name" value="GNAT"/>
    <property type="match status" value="1"/>
</dbReference>
<feature type="domain" description="N-acetyltransferase" evidence="1">
    <location>
        <begin position="2"/>
        <end position="142"/>
    </location>
</feature>
<accession>A0ABX5KVD0</accession>
<dbReference type="Proteomes" id="UP000245712">
    <property type="component" value="Unassembled WGS sequence"/>
</dbReference>
<dbReference type="InterPro" id="IPR000182">
    <property type="entry name" value="GNAT_dom"/>
</dbReference>
<dbReference type="EMBL" id="QEOB01000005">
    <property type="protein sequence ID" value="PVX84351.1"/>
    <property type="molecule type" value="Genomic_DNA"/>
</dbReference>
<dbReference type="Gene3D" id="3.40.630.30">
    <property type="match status" value="1"/>
</dbReference>
<dbReference type="RefSeq" id="WP_244314831.1">
    <property type="nucleotide sequence ID" value="NZ_QEOB01000005.1"/>
</dbReference>
<dbReference type="InterPro" id="IPR016181">
    <property type="entry name" value="Acyl_CoA_acyltransferase"/>
</dbReference>
<proteinExistence type="predicted"/>
<organism evidence="2 3">
    <name type="scientific">Paraburkholderia unamae</name>
    <dbReference type="NCBI Taxonomy" id="219649"/>
    <lineage>
        <taxon>Bacteria</taxon>
        <taxon>Pseudomonadati</taxon>
        <taxon>Pseudomonadota</taxon>
        <taxon>Betaproteobacteria</taxon>
        <taxon>Burkholderiales</taxon>
        <taxon>Burkholderiaceae</taxon>
        <taxon>Paraburkholderia</taxon>
    </lineage>
</organism>
<sequence length="142" mass="16062">MMIAERLTPAHILALELQPAQAPGGIVVTPQWADYICSLRGVGWALVEDAQPIGCGGIVELWENRAQAWTMLSLRALARFRHVHRMVRDVLDDSPWRRVEMDVDAEHAAGVAWARHLGFECEGLRRKYTVDGRDTFLFARVK</sequence>
<evidence type="ECO:0000313" key="2">
    <source>
        <dbReference type="EMBL" id="PVX84351.1"/>
    </source>
</evidence>
<protein>
    <recommendedName>
        <fullName evidence="1">N-acetyltransferase domain-containing protein</fullName>
    </recommendedName>
</protein>
<keyword evidence="3" id="KW-1185">Reference proteome</keyword>
<reference evidence="2 3" key="1">
    <citation type="submission" date="2018-05" db="EMBL/GenBank/DDBJ databases">
        <title>Genomic Encyclopedia of Type Strains, Phase IV (KMG-V): Genome sequencing to study the core and pangenomes of soil and plant-associated prokaryotes.</title>
        <authorList>
            <person name="Whitman W."/>
        </authorList>
    </citation>
    <scope>NUCLEOTIDE SEQUENCE [LARGE SCALE GENOMIC DNA]</scope>
    <source>
        <strain evidence="2 3">SCZa-39</strain>
    </source>
</reference>
<evidence type="ECO:0000313" key="3">
    <source>
        <dbReference type="Proteomes" id="UP000245712"/>
    </source>
</evidence>
<evidence type="ECO:0000259" key="1">
    <source>
        <dbReference type="PROSITE" id="PS51186"/>
    </source>
</evidence>